<dbReference type="Gene3D" id="3.40.50.620">
    <property type="entry name" value="HUPs"/>
    <property type="match status" value="1"/>
</dbReference>
<dbReference type="PRINTS" id="PR01438">
    <property type="entry name" value="UNVRSLSTRESS"/>
</dbReference>
<accession>A0A7C4LPR4</accession>
<dbReference type="Pfam" id="PF00582">
    <property type="entry name" value="Usp"/>
    <property type="match status" value="1"/>
</dbReference>
<dbReference type="CDD" id="cd00293">
    <property type="entry name" value="USP-like"/>
    <property type="match status" value="1"/>
</dbReference>
<gene>
    <name evidence="3" type="ORF">ENS64_06460</name>
</gene>
<feature type="domain" description="UspA" evidence="2">
    <location>
        <begin position="20"/>
        <end position="154"/>
    </location>
</feature>
<dbReference type="EMBL" id="DSVQ01000012">
    <property type="protein sequence ID" value="HGT38891.1"/>
    <property type="molecule type" value="Genomic_DNA"/>
</dbReference>
<evidence type="ECO:0000256" key="1">
    <source>
        <dbReference type="ARBA" id="ARBA00008791"/>
    </source>
</evidence>
<reference evidence="3" key="1">
    <citation type="journal article" date="2020" name="mSystems">
        <title>Genome- and Community-Level Interaction Insights into Carbon Utilization and Element Cycling Functions of Hydrothermarchaeota in Hydrothermal Sediment.</title>
        <authorList>
            <person name="Zhou Z."/>
            <person name="Liu Y."/>
            <person name="Xu W."/>
            <person name="Pan J."/>
            <person name="Luo Z.H."/>
            <person name="Li M."/>
        </authorList>
    </citation>
    <scope>NUCLEOTIDE SEQUENCE [LARGE SCALE GENOMIC DNA]</scope>
    <source>
        <strain evidence="3">SpSt-508</strain>
    </source>
</reference>
<comment type="caution">
    <text evidence="3">The sequence shown here is derived from an EMBL/GenBank/DDBJ whole genome shotgun (WGS) entry which is preliminary data.</text>
</comment>
<dbReference type="AlphaFoldDB" id="A0A7C4LPR4"/>
<protein>
    <submittedName>
        <fullName evidence="3">Universal stress protein</fullName>
    </submittedName>
</protein>
<dbReference type="PANTHER" id="PTHR46268">
    <property type="entry name" value="STRESS RESPONSE PROTEIN NHAX"/>
    <property type="match status" value="1"/>
</dbReference>
<proteinExistence type="inferred from homology"/>
<dbReference type="InterPro" id="IPR014729">
    <property type="entry name" value="Rossmann-like_a/b/a_fold"/>
</dbReference>
<evidence type="ECO:0000313" key="3">
    <source>
        <dbReference type="EMBL" id="HGT38891.1"/>
    </source>
</evidence>
<dbReference type="SUPFAM" id="SSF52402">
    <property type="entry name" value="Adenine nucleotide alpha hydrolases-like"/>
    <property type="match status" value="1"/>
</dbReference>
<evidence type="ECO:0000259" key="2">
    <source>
        <dbReference type="Pfam" id="PF00582"/>
    </source>
</evidence>
<dbReference type="InterPro" id="IPR006015">
    <property type="entry name" value="Universal_stress_UspA"/>
</dbReference>
<name>A0A7C4LPR4_9PLAN</name>
<dbReference type="InterPro" id="IPR006016">
    <property type="entry name" value="UspA"/>
</dbReference>
<dbReference type="PANTHER" id="PTHR46268:SF6">
    <property type="entry name" value="UNIVERSAL STRESS PROTEIN UP12"/>
    <property type="match status" value="1"/>
</dbReference>
<organism evidence="3">
    <name type="scientific">Schlesneria paludicola</name>
    <dbReference type="NCBI Taxonomy" id="360056"/>
    <lineage>
        <taxon>Bacteria</taxon>
        <taxon>Pseudomonadati</taxon>
        <taxon>Planctomycetota</taxon>
        <taxon>Planctomycetia</taxon>
        <taxon>Planctomycetales</taxon>
        <taxon>Planctomycetaceae</taxon>
        <taxon>Schlesneria</taxon>
    </lineage>
</organism>
<sequence length="176" mass="18500">MSDQPLVSDQPHKASIMLRIRTILHPTDFSESSTQALQVARSLARDHGARLVLLTVPPPPPPVNEHYLPDAEYPGIVESSRREVNALAAAITDVPVETRVVSGSPGAAIVQVALDCQADLIVMGTHGRTGLGRLLMGSVAEHVLRHAPCPVLSIKPGAAAKWSTSEEAAAPAACST</sequence>
<comment type="similarity">
    <text evidence="1">Belongs to the universal stress protein A family.</text>
</comment>